<name>A0A8J8NZN6_HALGN</name>
<sequence>MKMIIQRCDDIPKFFQDLPASVTQLSLNYREGVIQNDTENLRKFRKLNLYGCKETLKIFSNYATATESLTIDQQNIEEQGIIMHLIQMDCKKIIVRANNLKHNQLIEFFKYKSKSIKFIECDSILSSQIEEVQWAFQYFTQKQQDKFFMIQLDSKIDDADLFFEQLFNRSLKLFKNKKIY</sequence>
<dbReference type="EMBL" id="RRYP01004250">
    <property type="protein sequence ID" value="TNV83021.1"/>
    <property type="molecule type" value="Genomic_DNA"/>
</dbReference>
<keyword evidence="2" id="KW-1185">Reference proteome</keyword>
<protein>
    <submittedName>
        <fullName evidence="1">Uncharacterized protein</fullName>
    </submittedName>
</protein>
<dbReference type="AlphaFoldDB" id="A0A8J8NZN6"/>
<comment type="caution">
    <text evidence="1">The sequence shown here is derived from an EMBL/GenBank/DDBJ whole genome shotgun (WGS) entry which is preliminary data.</text>
</comment>
<evidence type="ECO:0000313" key="1">
    <source>
        <dbReference type="EMBL" id="TNV83021.1"/>
    </source>
</evidence>
<evidence type="ECO:0000313" key="2">
    <source>
        <dbReference type="Proteomes" id="UP000785679"/>
    </source>
</evidence>
<dbReference type="Proteomes" id="UP000785679">
    <property type="component" value="Unassembled WGS sequence"/>
</dbReference>
<proteinExistence type="predicted"/>
<accession>A0A8J8NZN6</accession>
<organism evidence="1 2">
    <name type="scientific">Halteria grandinella</name>
    <dbReference type="NCBI Taxonomy" id="5974"/>
    <lineage>
        <taxon>Eukaryota</taxon>
        <taxon>Sar</taxon>
        <taxon>Alveolata</taxon>
        <taxon>Ciliophora</taxon>
        <taxon>Intramacronucleata</taxon>
        <taxon>Spirotrichea</taxon>
        <taxon>Stichotrichia</taxon>
        <taxon>Sporadotrichida</taxon>
        <taxon>Halteriidae</taxon>
        <taxon>Halteria</taxon>
    </lineage>
</organism>
<gene>
    <name evidence="1" type="ORF">FGO68_gene15936</name>
</gene>
<reference evidence="1" key="1">
    <citation type="submission" date="2019-06" db="EMBL/GenBank/DDBJ databases">
        <authorList>
            <person name="Zheng W."/>
        </authorList>
    </citation>
    <scope>NUCLEOTIDE SEQUENCE</scope>
    <source>
        <strain evidence="1">QDHG01</strain>
    </source>
</reference>